<feature type="region of interest" description="Disordered" evidence="1">
    <location>
        <begin position="1"/>
        <end position="99"/>
    </location>
</feature>
<organism evidence="2 3">
    <name type="scientific">Sphaeroforma arctica JP610</name>
    <dbReference type="NCBI Taxonomy" id="667725"/>
    <lineage>
        <taxon>Eukaryota</taxon>
        <taxon>Ichthyosporea</taxon>
        <taxon>Ichthyophonida</taxon>
        <taxon>Sphaeroforma</taxon>
    </lineage>
</organism>
<dbReference type="AlphaFoldDB" id="A0A0L0FU53"/>
<dbReference type="EMBL" id="KQ242204">
    <property type="protein sequence ID" value="KNC80066.1"/>
    <property type="molecule type" value="Genomic_DNA"/>
</dbReference>
<dbReference type="RefSeq" id="XP_014153968.1">
    <property type="nucleotide sequence ID" value="XM_014298493.1"/>
</dbReference>
<proteinExistence type="predicted"/>
<name>A0A0L0FU53_9EUKA</name>
<evidence type="ECO:0000256" key="1">
    <source>
        <dbReference type="SAM" id="MobiDB-lite"/>
    </source>
</evidence>
<evidence type="ECO:0000313" key="2">
    <source>
        <dbReference type="EMBL" id="KNC80066.1"/>
    </source>
</evidence>
<keyword evidence="3" id="KW-1185">Reference proteome</keyword>
<protein>
    <submittedName>
        <fullName evidence="2">Uncharacterized protein</fullName>
    </submittedName>
</protein>
<evidence type="ECO:0000313" key="3">
    <source>
        <dbReference type="Proteomes" id="UP000054560"/>
    </source>
</evidence>
<sequence>MTKSKNKTANVAKAANTKGFTVDAAKQKTSPVPAAATKATEVTPTQVAPAESKWKRKKIADSGVGASGGSITTAPQKPPMKKAKSCKGSAEGTQSSEDFTLEEVRHALLSEVESGDDRDRRGRNYHMIERDRRRLLKILQPLAHELKPTHQRAAKAA</sequence>
<dbReference type="GeneID" id="25908079"/>
<gene>
    <name evidence="2" type="ORF">SARC_07575</name>
</gene>
<reference evidence="2 3" key="1">
    <citation type="submission" date="2011-02" db="EMBL/GenBank/DDBJ databases">
        <title>The Genome Sequence of Sphaeroforma arctica JP610.</title>
        <authorList>
            <consortium name="The Broad Institute Genome Sequencing Platform"/>
            <person name="Russ C."/>
            <person name="Cuomo C."/>
            <person name="Young S.K."/>
            <person name="Zeng Q."/>
            <person name="Gargeya S."/>
            <person name="Alvarado L."/>
            <person name="Berlin A."/>
            <person name="Chapman S.B."/>
            <person name="Chen Z."/>
            <person name="Freedman E."/>
            <person name="Gellesch M."/>
            <person name="Goldberg J."/>
            <person name="Griggs A."/>
            <person name="Gujja S."/>
            <person name="Heilman E."/>
            <person name="Heiman D."/>
            <person name="Howarth C."/>
            <person name="Mehta T."/>
            <person name="Neiman D."/>
            <person name="Pearson M."/>
            <person name="Roberts A."/>
            <person name="Saif S."/>
            <person name="Shea T."/>
            <person name="Shenoy N."/>
            <person name="Sisk P."/>
            <person name="Stolte C."/>
            <person name="Sykes S."/>
            <person name="White J."/>
            <person name="Yandava C."/>
            <person name="Burger G."/>
            <person name="Gray M.W."/>
            <person name="Holland P.W.H."/>
            <person name="King N."/>
            <person name="Lang F.B.F."/>
            <person name="Roger A.J."/>
            <person name="Ruiz-Trillo I."/>
            <person name="Haas B."/>
            <person name="Nusbaum C."/>
            <person name="Birren B."/>
        </authorList>
    </citation>
    <scope>NUCLEOTIDE SEQUENCE [LARGE SCALE GENOMIC DNA]</scope>
    <source>
        <strain evidence="2 3">JP610</strain>
    </source>
</reference>
<feature type="compositionally biased region" description="Low complexity" evidence="1">
    <location>
        <begin position="7"/>
        <end position="18"/>
    </location>
</feature>
<accession>A0A0L0FU53</accession>
<dbReference type="Proteomes" id="UP000054560">
    <property type="component" value="Unassembled WGS sequence"/>
</dbReference>